<dbReference type="Proteomes" id="UP000290106">
    <property type="component" value="Unassembled WGS sequence"/>
</dbReference>
<organism evidence="2 3">
    <name type="scientific">Blautia faecicola</name>
    <dbReference type="NCBI Taxonomy" id="2509240"/>
    <lineage>
        <taxon>Bacteria</taxon>
        <taxon>Bacillati</taxon>
        <taxon>Bacillota</taxon>
        <taxon>Clostridia</taxon>
        <taxon>Lachnospirales</taxon>
        <taxon>Lachnospiraceae</taxon>
        <taxon>Blautia</taxon>
    </lineage>
</organism>
<comment type="caution">
    <text evidence="2">The sequence shown here is derived from an EMBL/GenBank/DDBJ whole genome shotgun (WGS) entry which is preliminary data.</text>
</comment>
<name>A0A4Q1RK82_9FIRM</name>
<proteinExistence type="predicted"/>
<dbReference type="RefSeq" id="WP_129258623.1">
    <property type="nucleotide sequence ID" value="NZ_SDKC01000001.1"/>
</dbReference>
<evidence type="ECO:0000313" key="3">
    <source>
        <dbReference type="Proteomes" id="UP000290106"/>
    </source>
</evidence>
<evidence type="ECO:0000256" key="1">
    <source>
        <dbReference type="SAM" id="MobiDB-lite"/>
    </source>
</evidence>
<keyword evidence="3" id="KW-1185">Reference proteome</keyword>
<dbReference type="AlphaFoldDB" id="A0A4Q1RK82"/>
<sequence length="59" mass="6513">MRITDIPDVRSISPDSAPKRRSEAPDQAVELMERSGKIDDVEAYRIQANSERGAQDAGI</sequence>
<feature type="region of interest" description="Disordered" evidence="1">
    <location>
        <begin position="1"/>
        <end position="35"/>
    </location>
</feature>
<protein>
    <submittedName>
        <fullName evidence="2">Uncharacterized protein</fullName>
    </submittedName>
</protein>
<evidence type="ECO:0000313" key="2">
    <source>
        <dbReference type="EMBL" id="RXS76108.1"/>
    </source>
</evidence>
<accession>A0A4Q1RK82</accession>
<dbReference type="EMBL" id="SDKC01000001">
    <property type="protein sequence ID" value="RXS76108.1"/>
    <property type="molecule type" value="Genomic_DNA"/>
</dbReference>
<gene>
    <name evidence="2" type="ORF">ETP43_13495</name>
</gene>
<reference evidence="2 3" key="1">
    <citation type="submission" date="2019-01" db="EMBL/GenBank/DDBJ databases">
        <title>Blautia sp. nov. KGMB01111 isolated human feces.</title>
        <authorList>
            <person name="Park J.-E."/>
            <person name="Kim J.-S."/>
            <person name="Park S.-H."/>
        </authorList>
    </citation>
    <scope>NUCLEOTIDE SEQUENCE [LARGE SCALE GENOMIC DNA]</scope>
    <source>
        <strain evidence="2 3">KGMB01111</strain>
    </source>
</reference>
<dbReference type="OrthoDB" id="9782569at2"/>